<proteinExistence type="predicted"/>
<protein>
    <submittedName>
        <fullName evidence="2">Uncharacterized protein</fullName>
    </submittedName>
</protein>
<organism evidence="2 3">
    <name type="scientific">Monosiga brevicollis</name>
    <name type="common">Choanoflagellate</name>
    <dbReference type="NCBI Taxonomy" id="81824"/>
    <lineage>
        <taxon>Eukaryota</taxon>
        <taxon>Choanoflagellata</taxon>
        <taxon>Craspedida</taxon>
        <taxon>Salpingoecidae</taxon>
        <taxon>Monosiga</taxon>
    </lineage>
</organism>
<feature type="transmembrane region" description="Helical" evidence="1">
    <location>
        <begin position="35"/>
        <end position="57"/>
    </location>
</feature>
<dbReference type="GeneID" id="5890748"/>
<gene>
    <name evidence="2" type="ORF">MONBRDRAFT_25244</name>
</gene>
<dbReference type="KEGG" id="mbr:MONBRDRAFT_25244"/>
<dbReference type="AlphaFoldDB" id="A9UYU4"/>
<dbReference type="RefSeq" id="XP_001745551.1">
    <property type="nucleotide sequence ID" value="XM_001745499.1"/>
</dbReference>
<evidence type="ECO:0000256" key="1">
    <source>
        <dbReference type="SAM" id="Phobius"/>
    </source>
</evidence>
<evidence type="ECO:0000313" key="2">
    <source>
        <dbReference type="EMBL" id="EDQ89522.1"/>
    </source>
</evidence>
<keyword evidence="1" id="KW-1133">Transmembrane helix</keyword>
<evidence type="ECO:0000313" key="3">
    <source>
        <dbReference type="Proteomes" id="UP000001357"/>
    </source>
</evidence>
<keyword evidence="1" id="KW-0472">Membrane</keyword>
<accession>A9UYU4</accession>
<dbReference type="InParanoid" id="A9UYU4"/>
<reference evidence="2 3" key="1">
    <citation type="journal article" date="2008" name="Nature">
        <title>The genome of the choanoflagellate Monosiga brevicollis and the origin of metazoans.</title>
        <authorList>
            <consortium name="JGI Sequencing"/>
            <person name="King N."/>
            <person name="Westbrook M.J."/>
            <person name="Young S.L."/>
            <person name="Kuo A."/>
            <person name="Abedin M."/>
            <person name="Chapman J."/>
            <person name="Fairclough S."/>
            <person name="Hellsten U."/>
            <person name="Isogai Y."/>
            <person name="Letunic I."/>
            <person name="Marr M."/>
            <person name="Pincus D."/>
            <person name="Putnam N."/>
            <person name="Rokas A."/>
            <person name="Wright K.J."/>
            <person name="Zuzow R."/>
            <person name="Dirks W."/>
            <person name="Good M."/>
            <person name="Goodstein D."/>
            <person name="Lemons D."/>
            <person name="Li W."/>
            <person name="Lyons J.B."/>
            <person name="Morris A."/>
            <person name="Nichols S."/>
            <person name="Richter D.J."/>
            <person name="Salamov A."/>
            <person name="Bork P."/>
            <person name="Lim W.A."/>
            <person name="Manning G."/>
            <person name="Miller W.T."/>
            <person name="McGinnis W."/>
            <person name="Shapiro H."/>
            <person name="Tjian R."/>
            <person name="Grigoriev I.V."/>
            <person name="Rokhsar D."/>
        </authorList>
    </citation>
    <scope>NUCLEOTIDE SEQUENCE [LARGE SCALE GENOMIC DNA]</scope>
    <source>
        <strain evidence="3">MX1 / ATCC 50154</strain>
    </source>
</reference>
<dbReference type="EMBL" id="CH991550">
    <property type="protein sequence ID" value="EDQ89522.1"/>
    <property type="molecule type" value="Genomic_DNA"/>
</dbReference>
<name>A9UYU4_MONBE</name>
<keyword evidence="1" id="KW-0812">Transmembrane</keyword>
<dbReference type="Proteomes" id="UP000001357">
    <property type="component" value="Unassembled WGS sequence"/>
</dbReference>
<keyword evidence="3" id="KW-1185">Reference proteome</keyword>
<sequence length="111" mass="11967">MATRAAADQATRAVTDTAAQASRNVRVTLAKDPKLGPLLTIVAATVGAALSVSATNFRHADTRHRDMRKDIISDETMAAMPERAKEAGEGFLRSILYIPGYGDNFEQTDFV</sequence>